<dbReference type="PANTHER" id="PTHR11915">
    <property type="entry name" value="SPECTRIN/FILAMIN RELATED CYTOSKELETAL PROTEIN"/>
    <property type="match status" value="1"/>
</dbReference>
<dbReference type="Pfam" id="PF00435">
    <property type="entry name" value="Spectrin"/>
    <property type="match status" value="1"/>
</dbReference>
<sequence>MVDYHAANQSYQYGPSSAGNGAGGGGSMGDYMAQEDDWDRDLLLDPAWEKQQRKTFTAWCNSHLRKAGTQIENIDEEQSKQQSNEHLRRQFASQANVVGPWIQTKMEEIGRISIEMNGTLEDQLSHLKQYERSIVDYKPNLDLLEQQHQLIQEALIFDNKHTNYTMEHIRVGWEQLLTTIARTINEVENQILTRDAKGISQEQMQEFRASFNHFDKDHGGALGPEEFKACLISLGYDVENDRQGEAEFNRIMSLVDPNHSGLVTFQAFIDFMSRETTDTDTADQVIASFKVLAGDKNFITAEELRRELPPDQAEYCIARMAPYQGPDAVPGALDYKSFSTALYGESDL</sequence>
<dbReference type="ChiTaRS" id="ACTN4">
    <property type="organism name" value="human"/>
</dbReference>
<dbReference type="PROSITE" id="PS50222">
    <property type="entry name" value="EF_HAND_2"/>
    <property type="match status" value="2"/>
</dbReference>
<evidence type="ECO:0000256" key="2">
    <source>
        <dbReference type="ARBA" id="ARBA00022737"/>
    </source>
</evidence>
<feature type="domain" description="EF-hand" evidence="6">
    <location>
        <begin position="243"/>
        <end position="278"/>
    </location>
</feature>
<keyword evidence="4" id="KW-0009">Actin-binding</keyword>
<evidence type="ECO:0000313" key="7">
    <source>
        <dbReference type="EMBL" id="ALQ33340.1"/>
    </source>
</evidence>
<dbReference type="EMBL" id="KU177882">
    <property type="protein sequence ID" value="ALQ33340.1"/>
    <property type="molecule type" value="mRNA"/>
</dbReference>
<dbReference type="FunFam" id="1.10.238.10:FF:000004">
    <property type="entry name" value="Actinin alpha 1"/>
    <property type="match status" value="1"/>
</dbReference>
<dbReference type="SUPFAM" id="SSF47473">
    <property type="entry name" value="EF-hand"/>
    <property type="match status" value="1"/>
</dbReference>
<dbReference type="InterPro" id="IPR014837">
    <property type="entry name" value="EF-hand_Ca_insen"/>
</dbReference>
<keyword evidence="1" id="KW-0479">Metal-binding</keyword>
<feature type="region of interest" description="Disordered" evidence="5">
    <location>
        <begin position="11"/>
        <end position="32"/>
    </location>
</feature>
<evidence type="ECO:0000259" key="6">
    <source>
        <dbReference type="PROSITE" id="PS50222"/>
    </source>
</evidence>
<dbReference type="PROSITE" id="PS00019">
    <property type="entry name" value="ACTININ_1"/>
    <property type="match status" value="1"/>
</dbReference>
<evidence type="ECO:0000256" key="3">
    <source>
        <dbReference type="ARBA" id="ARBA00022837"/>
    </source>
</evidence>
<feature type="non-terminal residue" evidence="7">
    <location>
        <position position="348"/>
    </location>
</feature>
<dbReference type="InterPro" id="IPR018247">
    <property type="entry name" value="EF_Hand_1_Ca_BS"/>
</dbReference>
<dbReference type="Gene3D" id="1.10.238.10">
    <property type="entry name" value="EF-hand"/>
    <property type="match status" value="2"/>
</dbReference>
<dbReference type="CDD" id="cd00051">
    <property type="entry name" value="EFh"/>
    <property type="match status" value="1"/>
</dbReference>
<keyword evidence="2" id="KW-0677">Repeat</keyword>
<dbReference type="InterPro" id="IPR036872">
    <property type="entry name" value="CH_dom_sf"/>
</dbReference>
<protein>
    <submittedName>
        <fullName evidence="7">Actinin alpha 4 isoform 2</fullName>
    </submittedName>
</protein>
<evidence type="ECO:0000256" key="5">
    <source>
        <dbReference type="SAM" id="MobiDB-lite"/>
    </source>
</evidence>
<keyword evidence="3" id="KW-0106">Calcium</keyword>
<dbReference type="SMART" id="SM01184">
    <property type="entry name" value="efhand_Ca_insen"/>
    <property type="match status" value="1"/>
</dbReference>
<feature type="domain" description="EF-hand" evidence="6">
    <location>
        <begin position="202"/>
        <end position="237"/>
    </location>
</feature>
<dbReference type="GO" id="GO:0005509">
    <property type="term" value="F:calcium ion binding"/>
    <property type="evidence" value="ECO:0007669"/>
    <property type="project" value="InterPro"/>
</dbReference>
<accession>A0A0S2Z3X3</accession>
<dbReference type="GO" id="GO:0005737">
    <property type="term" value="C:cytoplasm"/>
    <property type="evidence" value="ECO:0007669"/>
    <property type="project" value="UniProtKB-ARBA"/>
</dbReference>
<gene>
    <name evidence="7" type="primary">ACTN4</name>
</gene>
<dbReference type="InterPro" id="IPR001589">
    <property type="entry name" value="Actinin_actin-bd_CS"/>
</dbReference>
<dbReference type="AlphaFoldDB" id="A0A0S2Z3X3"/>
<dbReference type="FunFam" id="1.10.238.10:FF:000156">
    <property type="entry name" value="Actinin alpha 4"/>
    <property type="match status" value="1"/>
</dbReference>
<dbReference type="Pfam" id="PF08726">
    <property type="entry name" value="EFhand_Ca_insen"/>
    <property type="match status" value="1"/>
</dbReference>
<evidence type="ECO:0000256" key="4">
    <source>
        <dbReference type="ARBA" id="ARBA00023203"/>
    </source>
</evidence>
<dbReference type="InterPro" id="IPR011992">
    <property type="entry name" value="EF-hand-dom_pair"/>
</dbReference>
<dbReference type="SUPFAM" id="SSF46966">
    <property type="entry name" value="Spectrin repeat"/>
    <property type="match status" value="1"/>
</dbReference>
<dbReference type="InterPro" id="IPR002048">
    <property type="entry name" value="EF_hand_dom"/>
</dbReference>
<dbReference type="SUPFAM" id="SSF47576">
    <property type="entry name" value="Calponin-homology domain, CH-domain"/>
    <property type="match status" value="1"/>
</dbReference>
<dbReference type="Pfam" id="PF13499">
    <property type="entry name" value="EF-hand_7"/>
    <property type="match status" value="1"/>
</dbReference>
<dbReference type="Gene3D" id="1.20.58.60">
    <property type="match status" value="1"/>
</dbReference>
<dbReference type="PROSITE" id="PS00018">
    <property type="entry name" value="EF_HAND_1"/>
    <property type="match status" value="1"/>
</dbReference>
<evidence type="ECO:0000256" key="1">
    <source>
        <dbReference type="ARBA" id="ARBA00022723"/>
    </source>
</evidence>
<dbReference type="GO" id="GO:0003779">
    <property type="term" value="F:actin binding"/>
    <property type="evidence" value="ECO:0007669"/>
    <property type="project" value="UniProtKB-KW"/>
</dbReference>
<organism evidence="7">
    <name type="scientific">Homo sapiens</name>
    <name type="common">Human</name>
    <dbReference type="NCBI Taxonomy" id="9606"/>
    <lineage>
        <taxon>Eukaryota</taxon>
        <taxon>Metazoa</taxon>
        <taxon>Chordata</taxon>
        <taxon>Craniata</taxon>
        <taxon>Vertebrata</taxon>
        <taxon>Euteleostomi</taxon>
        <taxon>Mammalia</taxon>
        <taxon>Eutheria</taxon>
        <taxon>Euarchontoglires</taxon>
        <taxon>Primates</taxon>
        <taxon>Haplorrhini</taxon>
        <taxon>Catarrhini</taxon>
        <taxon>Hominidae</taxon>
        <taxon>Homo</taxon>
    </lineage>
</organism>
<dbReference type="Gene3D" id="1.10.418.10">
    <property type="entry name" value="Calponin-like domain"/>
    <property type="match status" value="1"/>
</dbReference>
<name>A0A0S2Z3X3_HUMAN</name>
<dbReference type="GO" id="GO:0015629">
    <property type="term" value="C:actin cytoskeleton"/>
    <property type="evidence" value="ECO:0007669"/>
    <property type="project" value="UniProtKB-ARBA"/>
</dbReference>
<dbReference type="InterPro" id="IPR002017">
    <property type="entry name" value="Spectrin_repeat"/>
</dbReference>
<proteinExistence type="evidence at transcript level"/>
<dbReference type="OrthoDB" id="10017054at2759"/>
<dbReference type="FunFam" id="1.20.58.60:FF:000003">
    <property type="entry name" value="Actinin, alpha 1"/>
    <property type="match status" value="1"/>
</dbReference>
<dbReference type="SMART" id="SM00054">
    <property type="entry name" value="EFh"/>
    <property type="match status" value="2"/>
</dbReference>
<reference evidence="7" key="1">
    <citation type="journal article" date="2016" name="Cell">
        <title>Widespread Expansion of Protein Interaction Capabilities by Alternative Splicing.</title>
        <authorList>
            <person name="Yang X."/>
            <person name="Coulombe-Huntington J."/>
            <person name="Kang S."/>
            <person name="Sheynkman G.M."/>
            <person name="Hao T."/>
            <person name="Richardson A."/>
            <person name="Sun S."/>
            <person name="Yang F."/>
            <person name="Shen Y.A."/>
            <person name="Murray R."/>
            <person name="Spirohn K."/>
            <person name="Begg B.E."/>
            <person name="Duran-Frigola M."/>
            <person name="MacWilliams A."/>
            <person name="Pevzner S.J."/>
            <person name="Zhong Q."/>
            <person name="Trigg S.A."/>
            <person name="Tam S."/>
            <person name="Ghamsari L."/>
            <person name="Sahni N."/>
            <person name="Yi S."/>
            <person name="Rodriguez M.D."/>
            <person name="Balcha D."/>
            <person name="Tan G."/>
            <person name="Costanzo M."/>
            <person name="Andrews B."/>
            <person name="Boone C."/>
            <person name="Zhou X.J."/>
            <person name="Salehi-Ashtiani K."/>
            <person name="Charloteaux B."/>
            <person name="Chen A."/>
            <person name="Calderwood M.A."/>
            <person name="Aloy P."/>
            <person name="Roth F.P."/>
            <person name="Hill D.E."/>
            <person name="Iakoucheva L.M."/>
            <person name="Xia Y."/>
            <person name="Vidal M."/>
        </authorList>
    </citation>
    <scope>NUCLEOTIDE SEQUENCE</scope>
</reference>